<evidence type="ECO:0000313" key="6">
    <source>
        <dbReference type="Proteomes" id="UP000029224"/>
    </source>
</evidence>
<accession>A0A090T2N4</accession>
<dbReference type="InterPro" id="IPR001775">
    <property type="entry name" value="GspD/PilQ"/>
</dbReference>
<comment type="caution">
    <text evidence="5">The sequence shown here is derived from an EMBL/GenBank/DDBJ whole genome shotgun (WGS) entry which is preliminary data.</text>
</comment>
<dbReference type="PANTHER" id="PTHR30332">
    <property type="entry name" value="PROBABLE GENERAL SECRETION PATHWAY PROTEIN D"/>
    <property type="match status" value="1"/>
</dbReference>
<dbReference type="AlphaFoldDB" id="A0A090T2N4"/>
<dbReference type="GO" id="GO:0009306">
    <property type="term" value="P:protein secretion"/>
    <property type="evidence" value="ECO:0007669"/>
    <property type="project" value="InterPro"/>
</dbReference>
<dbReference type="PRINTS" id="PR00811">
    <property type="entry name" value="BCTERIALGSPD"/>
</dbReference>
<evidence type="ECO:0000313" key="5">
    <source>
        <dbReference type="EMBL" id="GAL34255.1"/>
    </source>
</evidence>
<dbReference type="InterPro" id="IPR050810">
    <property type="entry name" value="Bact_Secretion_Sys_Channel"/>
</dbReference>
<feature type="chain" id="PRO_5001863788" evidence="2">
    <location>
        <begin position="28"/>
        <end position="453"/>
    </location>
</feature>
<dbReference type="PANTHER" id="PTHR30332:SF17">
    <property type="entry name" value="TYPE IV PILIATION SYSTEM PROTEIN DR_0774-RELATED"/>
    <property type="match status" value="1"/>
</dbReference>
<dbReference type="OrthoDB" id="9775455at2"/>
<dbReference type="Pfam" id="PF00263">
    <property type="entry name" value="Secretin"/>
    <property type="match status" value="1"/>
</dbReference>
<organism evidence="5 6">
    <name type="scientific">Vibrio maritimus</name>
    <dbReference type="NCBI Taxonomy" id="990268"/>
    <lineage>
        <taxon>Bacteria</taxon>
        <taxon>Pseudomonadati</taxon>
        <taxon>Pseudomonadota</taxon>
        <taxon>Gammaproteobacteria</taxon>
        <taxon>Vibrionales</taxon>
        <taxon>Vibrionaceae</taxon>
        <taxon>Vibrio</taxon>
    </lineage>
</organism>
<keyword evidence="6" id="KW-1185">Reference proteome</keyword>
<dbReference type="Proteomes" id="UP000029224">
    <property type="component" value="Unassembled WGS sequence"/>
</dbReference>
<feature type="domain" description="Type II/III secretion system secretin-like" evidence="3">
    <location>
        <begin position="247"/>
        <end position="404"/>
    </location>
</feature>
<dbReference type="GO" id="GO:0015627">
    <property type="term" value="C:type II protein secretion system complex"/>
    <property type="evidence" value="ECO:0007669"/>
    <property type="project" value="TreeGrafter"/>
</dbReference>
<reference evidence="5 6" key="1">
    <citation type="submission" date="2014-09" db="EMBL/GenBank/DDBJ databases">
        <title>Vibrio maritimus JCM 19240. (C210) whole genome shotgun sequence.</title>
        <authorList>
            <person name="Sawabe T."/>
            <person name="Meirelles P."/>
            <person name="Nakanishi M."/>
            <person name="Sayaka M."/>
            <person name="Hattori M."/>
            <person name="Ohkuma M."/>
        </authorList>
    </citation>
    <scope>NUCLEOTIDE SEQUENCE [LARGE SCALE GENOMIC DNA]</scope>
    <source>
        <strain evidence="5 6">JCM 19240</strain>
    </source>
</reference>
<dbReference type="InterPro" id="IPR004846">
    <property type="entry name" value="T2SS/T3SS_dom"/>
</dbReference>
<dbReference type="Pfam" id="PF13629">
    <property type="entry name" value="T2SS-T3SS_pil_N"/>
    <property type="match status" value="1"/>
</dbReference>
<sequence>MDYIIRQKWNLLIVAFAALMSLQMAKAGQQYITVNDAKHIELGERITKVFISDPDVIDYNVINENTIVVFAKSVGQARLMVYGASEKLLMSDRIIADVDLSQVRRQISLHFPNSDVKIESVGNQVAVSGVVESEQIRDDIYRMVATLLGRNKVEKYNKAQNLTFETSYVSLEEPESMIFERNMTWEGIIERLQVATVQQVNVKISVAQVTERFAETVGVDWSSIGANVGQFLFQQFEAADLTTLITALGNENVAQVLAEPNLTVISGESASFLVGGEVPVVVSTNNNVNITFKEFGIRLDLTAKVLNEKKIRMQLFPEVSEIERYIRAAGIEVPQLATRRAMTTIELGDGDSFVLGGLMSSADLEEIQKTPILGDIPVLGAAFRKSSTDRRRTELIIVATVNLVQPMKKKDIQLPYISKTNTLRRWLNISEPEETNRGSDPTIELLSKGGFIQ</sequence>
<proteinExistence type="inferred from homology"/>
<dbReference type="InterPro" id="IPR032789">
    <property type="entry name" value="T2SS-T3SS_pil_N"/>
</dbReference>
<gene>
    <name evidence="5" type="ORF">JCM19240_1163</name>
</gene>
<reference evidence="5 6" key="2">
    <citation type="submission" date="2014-09" db="EMBL/GenBank/DDBJ databases">
        <authorList>
            <consortium name="NBRP consortium"/>
            <person name="Sawabe T."/>
            <person name="Meirelles P."/>
            <person name="Nakanishi M."/>
            <person name="Sayaka M."/>
            <person name="Hattori M."/>
            <person name="Ohkuma M."/>
        </authorList>
    </citation>
    <scope>NUCLEOTIDE SEQUENCE [LARGE SCALE GENOMIC DNA]</scope>
    <source>
        <strain evidence="5 6">JCM 19240</strain>
    </source>
</reference>
<keyword evidence="2" id="KW-0732">Signal</keyword>
<evidence type="ECO:0000256" key="2">
    <source>
        <dbReference type="SAM" id="SignalP"/>
    </source>
</evidence>
<comment type="similarity">
    <text evidence="1">Belongs to the bacterial secretin family.</text>
</comment>
<protein>
    <submittedName>
        <fullName evidence="5">Type II/IV secretion system secretin RcpA/CpaC</fullName>
    </submittedName>
</protein>
<evidence type="ECO:0000256" key="1">
    <source>
        <dbReference type="RuleBase" id="RU004003"/>
    </source>
</evidence>
<feature type="signal peptide" evidence="2">
    <location>
        <begin position="1"/>
        <end position="27"/>
    </location>
</feature>
<dbReference type="EMBL" id="BBMT01000004">
    <property type="protein sequence ID" value="GAL34255.1"/>
    <property type="molecule type" value="Genomic_DNA"/>
</dbReference>
<name>A0A090T2N4_9VIBR</name>
<evidence type="ECO:0000259" key="3">
    <source>
        <dbReference type="Pfam" id="PF00263"/>
    </source>
</evidence>
<feature type="domain" description="Pilus formation protein N-terminal" evidence="4">
    <location>
        <begin position="31"/>
        <end position="94"/>
    </location>
</feature>
<evidence type="ECO:0000259" key="4">
    <source>
        <dbReference type="Pfam" id="PF13629"/>
    </source>
</evidence>